<dbReference type="CDD" id="cd24032">
    <property type="entry name" value="ASKHA_NBD_TsaB"/>
    <property type="match status" value="1"/>
</dbReference>
<dbReference type="InterPro" id="IPR043129">
    <property type="entry name" value="ATPase_NBD"/>
</dbReference>
<dbReference type="PANTHER" id="PTHR11735:SF11">
    <property type="entry name" value="TRNA THREONYLCARBAMOYLADENOSINE BIOSYNTHESIS PROTEIN TSAB"/>
    <property type="match status" value="1"/>
</dbReference>
<dbReference type="STRING" id="178356.SAMN05216269_101340"/>
<dbReference type="Gene3D" id="3.30.420.40">
    <property type="match status" value="2"/>
</dbReference>
<dbReference type="InterPro" id="IPR022496">
    <property type="entry name" value="T6A_TsaB"/>
</dbReference>
<name>A0A1M7E590_9FLAO</name>
<dbReference type="EMBL" id="FRCL01000001">
    <property type="protein sequence ID" value="SHL86559.1"/>
    <property type="molecule type" value="Genomic_DNA"/>
</dbReference>
<evidence type="ECO:0000259" key="1">
    <source>
        <dbReference type="Pfam" id="PF00814"/>
    </source>
</evidence>
<evidence type="ECO:0000313" key="2">
    <source>
        <dbReference type="EMBL" id="SHL86559.1"/>
    </source>
</evidence>
<organism evidence="2 3">
    <name type="scientific">Flavobacterium xinjiangense</name>
    <dbReference type="NCBI Taxonomy" id="178356"/>
    <lineage>
        <taxon>Bacteria</taxon>
        <taxon>Pseudomonadati</taxon>
        <taxon>Bacteroidota</taxon>
        <taxon>Flavobacteriia</taxon>
        <taxon>Flavobacteriales</taxon>
        <taxon>Flavobacteriaceae</taxon>
        <taxon>Flavobacterium</taxon>
    </lineage>
</organism>
<dbReference type="Pfam" id="PF00814">
    <property type="entry name" value="TsaD"/>
    <property type="match status" value="1"/>
</dbReference>
<reference evidence="3" key="1">
    <citation type="submission" date="2016-11" db="EMBL/GenBank/DDBJ databases">
        <authorList>
            <person name="Varghese N."/>
            <person name="Submissions S."/>
        </authorList>
    </citation>
    <scope>NUCLEOTIDE SEQUENCE [LARGE SCALE GENOMIC DNA]</scope>
    <source>
        <strain evidence="3">CGMCC 1.2749</strain>
    </source>
</reference>
<evidence type="ECO:0000313" key="3">
    <source>
        <dbReference type="Proteomes" id="UP000184092"/>
    </source>
</evidence>
<dbReference type="PANTHER" id="PTHR11735">
    <property type="entry name" value="TRNA N6-ADENOSINE THREONYLCARBAMOYLTRANSFERASE"/>
    <property type="match status" value="1"/>
</dbReference>
<sequence>MEYILNIETATKNCSVALAKEGKTILCKEIAEEGYSHAERLHVFIEEIIAEAGITVNDLSAIAVSQGPGSYTGLRIGVSAAKGLSYALGIPLIAVDTLKTLASRVSVSNGLIIPMIDARRMEVYSAIFTPNLESKRSILAEIITEDSFSELEETIYFVGDCSEKCKAVLTKENFIFLEEIKYPSAKEMSLLSFEKFKKGDTVDVAYFEPYYLKDFMITTSKK</sequence>
<dbReference type="Proteomes" id="UP000184092">
    <property type="component" value="Unassembled WGS sequence"/>
</dbReference>
<dbReference type="InterPro" id="IPR000905">
    <property type="entry name" value="Gcp-like_dom"/>
</dbReference>
<keyword evidence="3" id="KW-1185">Reference proteome</keyword>
<dbReference type="SUPFAM" id="SSF53067">
    <property type="entry name" value="Actin-like ATPase domain"/>
    <property type="match status" value="2"/>
</dbReference>
<proteinExistence type="predicted"/>
<feature type="domain" description="Gcp-like" evidence="1">
    <location>
        <begin position="36"/>
        <end position="139"/>
    </location>
</feature>
<dbReference type="GO" id="GO:0005829">
    <property type="term" value="C:cytosol"/>
    <property type="evidence" value="ECO:0007669"/>
    <property type="project" value="TreeGrafter"/>
</dbReference>
<gene>
    <name evidence="2" type="ORF">SAMN05216269_101340</name>
</gene>
<dbReference type="OrthoDB" id="9784166at2"/>
<protein>
    <submittedName>
        <fullName evidence="2">tRNA threonylcarbamoyladenosine biosynthesis protein TsaB</fullName>
    </submittedName>
</protein>
<dbReference type="NCBIfam" id="TIGR03725">
    <property type="entry name" value="T6A_YeaZ"/>
    <property type="match status" value="1"/>
</dbReference>
<dbReference type="GO" id="GO:0002949">
    <property type="term" value="P:tRNA threonylcarbamoyladenosine modification"/>
    <property type="evidence" value="ECO:0007669"/>
    <property type="project" value="InterPro"/>
</dbReference>
<accession>A0A1M7E590</accession>
<dbReference type="AlphaFoldDB" id="A0A1M7E590"/>
<dbReference type="RefSeq" id="WP_073204325.1">
    <property type="nucleotide sequence ID" value="NZ_FRCL01000001.1"/>
</dbReference>